<dbReference type="PRINTS" id="PR00109">
    <property type="entry name" value="TYRKINASE"/>
</dbReference>
<dbReference type="GO" id="GO:0012505">
    <property type="term" value="C:endomembrane system"/>
    <property type="evidence" value="ECO:0007669"/>
    <property type="project" value="UniProtKB-SubCell"/>
</dbReference>
<dbReference type="Proteomes" id="UP000076420">
    <property type="component" value="Unassembled WGS sequence"/>
</dbReference>
<dbReference type="GO" id="GO:0005886">
    <property type="term" value="C:plasma membrane"/>
    <property type="evidence" value="ECO:0007669"/>
    <property type="project" value="TreeGrafter"/>
</dbReference>
<protein>
    <recommendedName>
        <fullName evidence="9">Protein kinase domain-containing protein</fullName>
    </recommendedName>
</protein>
<dbReference type="PANTHER" id="PTHR24416">
    <property type="entry name" value="TYROSINE-PROTEIN KINASE RECEPTOR"/>
    <property type="match status" value="1"/>
</dbReference>
<evidence type="ECO:0000256" key="5">
    <source>
        <dbReference type="ARBA" id="ARBA00022840"/>
    </source>
</evidence>
<dbReference type="FunFam" id="1.10.510.10:FF:001512">
    <property type="entry name" value="Receptor tyrosine-protein kinase erbB-2"/>
    <property type="match status" value="1"/>
</dbReference>
<evidence type="ECO:0000313" key="11">
    <source>
        <dbReference type="Proteomes" id="UP000076420"/>
    </source>
</evidence>
<evidence type="ECO:0000256" key="4">
    <source>
        <dbReference type="ARBA" id="ARBA00022777"/>
    </source>
</evidence>
<dbReference type="PANTHER" id="PTHR24416:SF617">
    <property type="entry name" value="RET ONCOGENE, ISOFORM A"/>
    <property type="match status" value="1"/>
</dbReference>
<dbReference type="GO" id="GO:0050793">
    <property type="term" value="P:regulation of developmental process"/>
    <property type="evidence" value="ECO:0007669"/>
    <property type="project" value="UniProtKB-ARBA"/>
</dbReference>
<dbReference type="Gene3D" id="3.30.200.20">
    <property type="entry name" value="Phosphorylase Kinase, domain 1"/>
    <property type="match status" value="1"/>
</dbReference>
<dbReference type="VEuPathDB" id="VectorBase:BGLAX_037716"/>
<dbReference type="CDD" id="cd00192">
    <property type="entry name" value="PTKc"/>
    <property type="match status" value="1"/>
</dbReference>
<dbReference type="InterPro" id="IPR003646">
    <property type="entry name" value="SH3-like_bac-type"/>
</dbReference>
<dbReference type="SMART" id="SM00287">
    <property type="entry name" value="SH3b"/>
    <property type="match status" value="1"/>
</dbReference>
<dbReference type="InterPro" id="IPR020635">
    <property type="entry name" value="Tyr_kinase_cat_dom"/>
</dbReference>
<evidence type="ECO:0000256" key="3">
    <source>
        <dbReference type="ARBA" id="ARBA00022741"/>
    </source>
</evidence>
<dbReference type="InterPro" id="IPR050122">
    <property type="entry name" value="RTK"/>
</dbReference>
<dbReference type="Gene3D" id="1.10.510.10">
    <property type="entry name" value="Transferase(Phosphotransferase) domain 1"/>
    <property type="match status" value="1"/>
</dbReference>
<gene>
    <name evidence="10" type="primary">106055125</name>
</gene>
<dbReference type="InterPro" id="IPR001245">
    <property type="entry name" value="Ser-Thr/Tyr_kinase_cat_dom"/>
</dbReference>
<dbReference type="SUPFAM" id="SSF56112">
    <property type="entry name" value="Protein kinase-like (PK-like)"/>
    <property type="match status" value="1"/>
</dbReference>
<dbReference type="Pfam" id="PF07714">
    <property type="entry name" value="PK_Tyr_Ser-Thr"/>
    <property type="match status" value="1"/>
</dbReference>
<dbReference type="VEuPathDB" id="VectorBase:BGLB032650"/>
<dbReference type="InterPro" id="IPR000719">
    <property type="entry name" value="Prot_kinase_dom"/>
</dbReference>
<keyword evidence="5" id="KW-0067">ATP-binding</keyword>
<dbReference type="GO" id="GO:0004714">
    <property type="term" value="F:transmembrane receptor protein tyrosine kinase activity"/>
    <property type="evidence" value="ECO:0007669"/>
    <property type="project" value="TreeGrafter"/>
</dbReference>
<dbReference type="Gene3D" id="2.30.30.40">
    <property type="entry name" value="SH3 Domains"/>
    <property type="match status" value="1"/>
</dbReference>
<keyword evidence="6" id="KW-0472">Membrane</keyword>
<dbReference type="GO" id="GO:0043235">
    <property type="term" value="C:receptor complex"/>
    <property type="evidence" value="ECO:0007669"/>
    <property type="project" value="TreeGrafter"/>
</dbReference>
<reference evidence="10" key="1">
    <citation type="submission" date="2020-05" db="UniProtKB">
        <authorList>
            <consortium name="EnsemblMetazoa"/>
        </authorList>
    </citation>
    <scope>IDENTIFICATION</scope>
    <source>
        <strain evidence="10">BB02</strain>
    </source>
</reference>
<dbReference type="PROSITE" id="PS50011">
    <property type="entry name" value="PROTEIN_KINASE_DOM"/>
    <property type="match status" value="1"/>
</dbReference>
<feature type="signal peptide" evidence="8">
    <location>
        <begin position="1"/>
        <end position="15"/>
    </location>
</feature>
<dbReference type="EnsemblMetazoa" id="BGLB032650-RA">
    <property type="protein sequence ID" value="BGLB032650-PA"/>
    <property type="gene ID" value="BGLB032650"/>
</dbReference>
<keyword evidence="4" id="KW-0418">Kinase</keyword>
<dbReference type="GO" id="GO:0048468">
    <property type="term" value="P:cell development"/>
    <property type="evidence" value="ECO:0007669"/>
    <property type="project" value="UniProtKB-ARBA"/>
</dbReference>
<dbReference type="KEGG" id="bgt:106055125"/>
<dbReference type="AlphaFoldDB" id="A0A2C9LLZ4"/>
<evidence type="ECO:0000256" key="1">
    <source>
        <dbReference type="ARBA" id="ARBA00004308"/>
    </source>
</evidence>
<evidence type="ECO:0000256" key="7">
    <source>
        <dbReference type="ARBA" id="ARBA00023137"/>
    </source>
</evidence>
<evidence type="ECO:0000256" key="8">
    <source>
        <dbReference type="SAM" id="SignalP"/>
    </source>
</evidence>
<keyword evidence="2" id="KW-0808">Transferase</keyword>
<dbReference type="SMART" id="SM00219">
    <property type="entry name" value="TyrKc"/>
    <property type="match status" value="1"/>
</dbReference>
<keyword evidence="8" id="KW-0732">Signal</keyword>
<comment type="subcellular location">
    <subcellularLocation>
        <location evidence="1">Endomembrane system</location>
    </subcellularLocation>
</comment>
<dbReference type="OrthoDB" id="28230at2759"/>
<dbReference type="GO" id="GO:0030182">
    <property type="term" value="P:neuron differentiation"/>
    <property type="evidence" value="ECO:0007669"/>
    <property type="project" value="UniProtKB-ARBA"/>
</dbReference>
<evidence type="ECO:0000256" key="6">
    <source>
        <dbReference type="ARBA" id="ARBA00023136"/>
    </source>
</evidence>
<keyword evidence="7" id="KW-0829">Tyrosine-protein kinase</keyword>
<organism evidence="10 11">
    <name type="scientific">Biomphalaria glabrata</name>
    <name type="common">Bloodfluke planorb</name>
    <name type="synonym">Freshwater snail</name>
    <dbReference type="NCBI Taxonomy" id="6526"/>
    <lineage>
        <taxon>Eukaryota</taxon>
        <taxon>Metazoa</taxon>
        <taxon>Spiralia</taxon>
        <taxon>Lophotrochozoa</taxon>
        <taxon>Mollusca</taxon>
        <taxon>Gastropoda</taxon>
        <taxon>Heterobranchia</taxon>
        <taxon>Euthyneura</taxon>
        <taxon>Panpulmonata</taxon>
        <taxon>Hygrophila</taxon>
        <taxon>Lymnaeoidea</taxon>
        <taxon>Planorbidae</taxon>
        <taxon>Biomphalaria</taxon>
    </lineage>
</organism>
<evidence type="ECO:0000259" key="9">
    <source>
        <dbReference type="PROSITE" id="PS50011"/>
    </source>
</evidence>
<keyword evidence="3" id="KW-0547">Nucleotide-binding</keyword>
<feature type="chain" id="PRO_5012361299" description="Protein kinase domain-containing protein" evidence="8">
    <location>
        <begin position="16"/>
        <end position="383"/>
    </location>
</feature>
<feature type="domain" description="Protein kinase" evidence="9">
    <location>
        <begin position="45"/>
        <end position="361"/>
    </location>
</feature>
<accession>A0A2C9LLZ4</accession>
<name>A0A2C9LLZ4_BIOGL</name>
<sequence length="383" mass="42506">MWSYALISLVAVVNAALVKENIHGGECVCTNTAGVNARDAAGTSSHVTEVLASGTCAKINGGILTADGYTWYQLQYAGKLIWVAGNYLDVHDQQSCFADRVHEDAKADFLAELTLMKSIPPHPNIIKMYGSCTAHDPYLMILEFACHGDLKKYLQDQRMERNYANAAFSAYGVRPVTDATTAQLPLGVINQGYTESVNERYVTMSKGGLLTSRTLLSFALQIGHGLEHLADTKIVHRDVAARNILLFEHNVVKISDFGLARRGLLPVRWMSPESLFYNQYSQASDVWSYGVFLWELVTLGSTPYPGLDTNQVLDKIKDGELLTCPPHTSDVINDLMLSCWTSDFSKRPTFSEVCAKLDKLLEAQVEYVDLDQMDDHEYSTLND</sequence>
<dbReference type="InterPro" id="IPR011009">
    <property type="entry name" value="Kinase-like_dom_sf"/>
</dbReference>
<dbReference type="PROSITE" id="PS00109">
    <property type="entry name" value="PROTEIN_KINASE_TYR"/>
    <property type="match status" value="1"/>
</dbReference>
<evidence type="ECO:0000256" key="2">
    <source>
        <dbReference type="ARBA" id="ARBA00022679"/>
    </source>
</evidence>
<evidence type="ECO:0000313" key="10">
    <source>
        <dbReference type="EnsemblMetazoa" id="BGLB032650-PA"/>
    </source>
</evidence>
<dbReference type="STRING" id="6526.A0A2C9LLZ4"/>
<dbReference type="InterPro" id="IPR008266">
    <property type="entry name" value="Tyr_kinase_AS"/>
</dbReference>
<dbReference type="GO" id="GO:0005524">
    <property type="term" value="F:ATP binding"/>
    <property type="evidence" value="ECO:0007669"/>
    <property type="project" value="UniProtKB-KW"/>
</dbReference>
<proteinExistence type="predicted"/>
<dbReference type="GO" id="GO:0007169">
    <property type="term" value="P:cell surface receptor protein tyrosine kinase signaling pathway"/>
    <property type="evidence" value="ECO:0007669"/>
    <property type="project" value="TreeGrafter"/>
</dbReference>